<keyword evidence="2" id="KW-0732">Signal</keyword>
<comment type="caution">
    <text evidence="3">The sequence shown here is derived from an EMBL/GenBank/DDBJ whole genome shotgun (WGS) entry which is preliminary data.</text>
</comment>
<protein>
    <recommendedName>
        <fullName evidence="5">Secreted protein</fullName>
    </recommendedName>
</protein>
<reference evidence="3 4" key="1">
    <citation type="submission" date="2018-07" db="EMBL/GenBank/DDBJ databases">
        <title>Genome sequence of Rhodococcus rhodnii ATCC 35071 from Rhodnius prolixus.</title>
        <authorList>
            <person name="Patel V."/>
            <person name="Vogel K.J."/>
        </authorList>
    </citation>
    <scope>NUCLEOTIDE SEQUENCE [LARGE SCALE GENOMIC DNA]</scope>
    <source>
        <strain evidence="3 4">ATCC 35071</strain>
    </source>
</reference>
<dbReference type="AlphaFoldDB" id="A0A6P2C9D8"/>
<evidence type="ECO:0000313" key="4">
    <source>
        <dbReference type="Proteomes" id="UP000471120"/>
    </source>
</evidence>
<dbReference type="EMBL" id="QRCM01000001">
    <property type="protein sequence ID" value="TXG89155.1"/>
    <property type="molecule type" value="Genomic_DNA"/>
</dbReference>
<dbReference type="RefSeq" id="WP_040775455.1">
    <property type="nucleotide sequence ID" value="NZ_QRCM01000001.1"/>
</dbReference>
<dbReference type="Proteomes" id="UP000471120">
    <property type="component" value="Unassembled WGS sequence"/>
</dbReference>
<feature type="signal peptide" evidence="2">
    <location>
        <begin position="1"/>
        <end position="25"/>
    </location>
</feature>
<feature type="compositionally biased region" description="Low complexity" evidence="1">
    <location>
        <begin position="34"/>
        <end position="80"/>
    </location>
</feature>
<evidence type="ECO:0000256" key="2">
    <source>
        <dbReference type="SAM" id="SignalP"/>
    </source>
</evidence>
<accession>A0A6P2C9D8</accession>
<organism evidence="3 4">
    <name type="scientific">Rhodococcus rhodnii</name>
    <dbReference type="NCBI Taxonomy" id="38312"/>
    <lineage>
        <taxon>Bacteria</taxon>
        <taxon>Bacillati</taxon>
        <taxon>Actinomycetota</taxon>
        <taxon>Actinomycetes</taxon>
        <taxon>Mycobacteriales</taxon>
        <taxon>Nocardiaceae</taxon>
        <taxon>Rhodococcus</taxon>
    </lineage>
</organism>
<proteinExistence type="predicted"/>
<evidence type="ECO:0000256" key="1">
    <source>
        <dbReference type="SAM" id="MobiDB-lite"/>
    </source>
</evidence>
<evidence type="ECO:0008006" key="5">
    <source>
        <dbReference type="Google" id="ProtNLM"/>
    </source>
</evidence>
<gene>
    <name evidence="3" type="ORF">DW322_01465</name>
</gene>
<name>A0A6P2C9D8_9NOCA</name>
<feature type="region of interest" description="Disordered" evidence="1">
    <location>
        <begin position="25"/>
        <end position="80"/>
    </location>
</feature>
<evidence type="ECO:0000313" key="3">
    <source>
        <dbReference type="EMBL" id="TXG89155.1"/>
    </source>
</evidence>
<feature type="chain" id="PRO_5039268983" description="Secreted protein" evidence="2">
    <location>
        <begin position="26"/>
        <end position="152"/>
    </location>
</feature>
<sequence length="152" mass="15434">MGRHGRRRRVAVLLIGIVAAIGPIAGCSGDSDTPAETTTPSATTTAPPTTTTAPETTTAPPVTSEVATEPAPTPQAAEPTIVGCQMGLGPIETYWSDGTVTGYSDYCQSVHDENLQGEAEANTPVCDGTVCTFPNGATVPDRNADAPVVPAP</sequence>